<dbReference type="EMBL" id="KN819340">
    <property type="protein sequence ID" value="KIJ14837.1"/>
    <property type="molecule type" value="Genomic_DNA"/>
</dbReference>
<name>A0A0C9U5X8_PAXIN</name>
<reference evidence="3" key="2">
    <citation type="submission" date="2015-01" db="EMBL/GenBank/DDBJ databases">
        <title>Evolutionary Origins and Diversification of the Mycorrhizal Mutualists.</title>
        <authorList>
            <consortium name="DOE Joint Genome Institute"/>
            <consortium name="Mycorrhizal Genomics Consortium"/>
            <person name="Kohler A."/>
            <person name="Kuo A."/>
            <person name="Nagy L.G."/>
            <person name="Floudas D."/>
            <person name="Copeland A."/>
            <person name="Barry K.W."/>
            <person name="Cichocki N."/>
            <person name="Veneault-Fourrey C."/>
            <person name="LaButti K."/>
            <person name="Lindquist E.A."/>
            <person name="Lipzen A."/>
            <person name="Lundell T."/>
            <person name="Morin E."/>
            <person name="Murat C."/>
            <person name="Riley R."/>
            <person name="Ohm R."/>
            <person name="Sun H."/>
            <person name="Tunlid A."/>
            <person name="Henrissat B."/>
            <person name="Grigoriev I.V."/>
            <person name="Hibbett D.S."/>
            <person name="Martin F."/>
        </authorList>
    </citation>
    <scope>NUCLEOTIDE SEQUENCE [LARGE SCALE GENOMIC DNA]</scope>
    <source>
        <strain evidence="3">ATCC 200175</strain>
    </source>
</reference>
<dbReference type="Proteomes" id="UP000053647">
    <property type="component" value="Unassembled WGS sequence"/>
</dbReference>
<feature type="region of interest" description="Disordered" evidence="1">
    <location>
        <begin position="1"/>
        <end position="25"/>
    </location>
</feature>
<evidence type="ECO:0000256" key="1">
    <source>
        <dbReference type="SAM" id="MobiDB-lite"/>
    </source>
</evidence>
<evidence type="ECO:0000313" key="3">
    <source>
        <dbReference type="Proteomes" id="UP000053647"/>
    </source>
</evidence>
<gene>
    <name evidence="2" type="ORF">PAXINDRAFT_134473</name>
</gene>
<sequence length="51" mass="5466">MTHSPQHFRQSLGRPQLRSGSQRSPGQQGIYILIQAANGDAQGAVSLLVHA</sequence>
<organism evidence="2 3">
    <name type="scientific">Paxillus involutus ATCC 200175</name>
    <dbReference type="NCBI Taxonomy" id="664439"/>
    <lineage>
        <taxon>Eukaryota</taxon>
        <taxon>Fungi</taxon>
        <taxon>Dikarya</taxon>
        <taxon>Basidiomycota</taxon>
        <taxon>Agaricomycotina</taxon>
        <taxon>Agaricomycetes</taxon>
        <taxon>Agaricomycetidae</taxon>
        <taxon>Boletales</taxon>
        <taxon>Paxilineae</taxon>
        <taxon>Paxillaceae</taxon>
        <taxon>Paxillus</taxon>
    </lineage>
</organism>
<keyword evidence="3" id="KW-1185">Reference proteome</keyword>
<accession>A0A0C9U5X8</accession>
<reference evidence="2 3" key="1">
    <citation type="submission" date="2014-06" db="EMBL/GenBank/DDBJ databases">
        <authorList>
            <consortium name="DOE Joint Genome Institute"/>
            <person name="Kuo A."/>
            <person name="Kohler A."/>
            <person name="Nagy L.G."/>
            <person name="Floudas D."/>
            <person name="Copeland A."/>
            <person name="Barry K.W."/>
            <person name="Cichocki N."/>
            <person name="Veneault-Fourrey C."/>
            <person name="LaButti K."/>
            <person name="Lindquist E.A."/>
            <person name="Lipzen A."/>
            <person name="Lundell T."/>
            <person name="Morin E."/>
            <person name="Murat C."/>
            <person name="Sun H."/>
            <person name="Tunlid A."/>
            <person name="Henrissat B."/>
            <person name="Grigoriev I.V."/>
            <person name="Hibbett D.S."/>
            <person name="Martin F."/>
            <person name="Nordberg H.P."/>
            <person name="Cantor M.N."/>
            <person name="Hua S.X."/>
        </authorList>
    </citation>
    <scope>NUCLEOTIDE SEQUENCE [LARGE SCALE GENOMIC DNA]</scope>
    <source>
        <strain evidence="2 3">ATCC 200175</strain>
    </source>
</reference>
<evidence type="ECO:0000313" key="2">
    <source>
        <dbReference type="EMBL" id="KIJ14837.1"/>
    </source>
</evidence>
<dbReference type="AlphaFoldDB" id="A0A0C9U5X8"/>
<protein>
    <submittedName>
        <fullName evidence="2">Uncharacterized protein</fullName>
    </submittedName>
</protein>
<proteinExistence type="predicted"/>
<dbReference type="HOGENOM" id="CLU_3107022_0_0_1"/>